<dbReference type="CDD" id="cd04793">
    <property type="entry name" value="LanC"/>
    <property type="match status" value="1"/>
</dbReference>
<dbReference type="KEGG" id="chih:GWR21_22705"/>
<dbReference type="GO" id="GO:0046872">
    <property type="term" value="F:metal ion binding"/>
    <property type="evidence" value="ECO:0007669"/>
    <property type="project" value="UniProtKB-KW"/>
</dbReference>
<reference evidence="2 3" key="1">
    <citation type="submission" date="2020-01" db="EMBL/GenBank/DDBJ databases">
        <title>Complete genome sequence of Chitinophaga sp. H33E-04 isolated from quinoa roots.</title>
        <authorList>
            <person name="Weon H.-Y."/>
            <person name="Lee S.A."/>
        </authorList>
    </citation>
    <scope>NUCLEOTIDE SEQUENCE [LARGE SCALE GENOMIC DNA]</scope>
    <source>
        <strain evidence="2 3">H33E-04</strain>
    </source>
</reference>
<feature type="binding site" evidence="1">
    <location>
        <position position="314"/>
    </location>
    <ligand>
        <name>Zn(2+)</name>
        <dbReference type="ChEBI" id="CHEBI:29105"/>
    </ligand>
</feature>
<gene>
    <name evidence="2" type="ORF">GWR21_22705</name>
</gene>
<dbReference type="Gene3D" id="1.50.10.20">
    <property type="match status" value="1"/>
</dbReference>
<dbReference type="SMART" id="SM01260">
    <property type="entry name" value="LANC_like"/>
    <property type="match status" value="1"/>
</dbReference>
<feature type="binding site" evidence="1">
    <location>
        <position position="315"/>
    </location>
    <ligand>
        <name>Zn(2+)</name>
        <dbReference type="ChEBI" id="CHEBI:29105"/>
    </ligand>
</feature>
<dbReference type="SUPFAM" id="SSF158745">
    <property type="entry name" value="LanC-like"/>
    <property type="match status" value="1"/>
</dbReference>
<proteinExistence type="predicted"/>
<sequence length="404" mass="44158">MDYKKSAGKTLQRISIALDSFTENSASPGLLGGYTGAALFYAYYYQLTKKRKHLSKVHHLLEQAVHDLAGTALPYNYCNGIAGIVWGIQHLVKAGFAGDEGLEDIFEDVDAILGEEMISTLQQGGHDFLHQGLGIALYFLERTQYPLAVKWLEAAVDALQDTAIETLEGITWQDHLTGLTDRPANETSFNLGLAHGVPAILSILGMIHNKGIAVVQTAALLRKGLNWLLDCKNPPDKTAISLYPALVDIQHTALTGHQSRLGWCYGDLGIATLMLNAANWLSDNTYKTYALDIFHHTLQHRNAQNGSVHDACLCHGSAGIAHIYRRAWLQTNDPALLNGATHWLQHTLQINTHQDAPAGFCFYGKGAYENSYGMLEGIAGIGLSLIAAIDPDTDPAWDRCILLC</sequence>
<dbReference type="InterPro" id="IPR007822">
    <property type="entry name" value="LANC-like"/>
</dbReference>
<feature type="binding site" evidence="1">
    <location>
        <position position="264"/>
    </location>
    <ligand>
        <name>Zn(2+)</name>
        <dbReference type="ChEBI" id="CHEBI:29105"/>
    </ligand>
</feature>
<evidence type="ECO:0000256" key="1">
    <source>
        <dbReference type="PIRSR" id="PIRSR607822-1"/>
    </source>
</evidence>
<dbReference type="PRINTS" id="PR01955">
    <property type="entry name" value="LANCFRANKIA"/>
</dbReference>
<dbReference type="Proteomes" id="UP000476411">
    <property type="component" value="Chromosome"/>
</dbReference>
<dbReference type="EMBL" id="CP048113">
    <property type="protein sequence ID" value="QHS62290.1"/>
    <property type="molecule type" value="Genomic_DNA"/>
</dbReference>
<keyword evidence="1" id="KW-0479">Metal-binding</keyword>
<dbReference type="PRINTS" id="PR01950">
    <property type="entry name" value="LANCSUPER"/>
</dbReference>
<dbReference type="RefSeq" id="WP_162333940.1">
    <property type="nucleotide sequence ID" value="NZ_CP048113.1"/>
</dbReference>
<dbReference type="AlphaFoldDB" id="A0A6B9ZIQ8"/>
<dbReference type="InterPro" id="IPR033889">
    <property type="entry name" value="LanC"/>
</dbReference>
<keyword evidence="1" id="KW-0862">Zinc</keyword>
<dbReference type="Pfam" id="PF05147">
    <property type="entry name" value="LANC_like"/>
    <property type="match status" value="1"/>
</dbReference>
<protein>
    <submittedName>
        <fullName evidence="2">Lanthionine synthetase C family protein</fullName>
    </submittedName>
</protein>
<keyword evidence="3" id="KW-1185">Reference proteome</keyword>
<evidence type="ECO:0000313" key="2">
    <source>
        <dbReference type="EMBL" id="QHS62290.1"/>
    </source>
</evidence>
<dbReference type="GO" id="GO:0031179">
    <property type="term" value="P:peptide modification"/>
    <property type="evidence" value="ECO:0007669"/>
    <property type="project" value="InterPro"/>
</dbReference>
<name>A0A6B9ZIQ8_9BACT</name>
<evidence type="ECO:0000313" key="3">
    <source>
        <dbReference type="Proteomes" id="UP000476411"/>
    </source>
</evidence>
<accession>A0A6B9ZIQ8</accession>
<organism evidence="2 3">
    <name type="scientific">Chitinophaga agri</name>
    <dbReference type="NCBI Taxonomy" id="2703787"/>
    <lineage>
        <taxon>Bacteria</taxon>
        <taxon>Pseudomonadati</taxon>
        <taxon>Bacteroidota</taxon>
        <taxon>Chitinophagia</taxon>
        <taxon>Chitinophagales</taxon>
        <taxon>Chitinophagaceae</taxon>
        <taxon>Chitinophaga</taxon>
    </lineage>
</organism>